<evidence type="ECO:0000256" key="1">
    <source>
        <dbReference type="SAM" id="MobiDB-lite"/>
    </source>
</evidence>
<evidence type="ECO:0000256" key="2">
    <source>
        <dbReference type="SAM" id="SignalP"/>
    </source>
</evidence>
<dbReference type="EMBL" id="PGCI01000679">
    <property type="protein sequence ID" value="PLW22024.1"/>
    <property type="molecule type" value="Genomic_DNA"/>
</dbReference>
<dbReference type="Proteomes" id="UP000235392">
    <property type="component" value="Unassembled WGS sequence"/>
</dbReference>
<evidence type="ECO:0000313" key="3">
    <source>
        <dbReference type="EMBL" id="PLW22024.1"/>
    </source>
</evidence>
<keyword evidence="2" id="KW-0732">Signal</keyword>
<protein>
    <submittedName>
        <fullName evidence="3">Uncharacterized protein</fullName>
    </submittedName>
</protein>
<name>A0A2N5T944_9BASI</name>
<feature type="signal peptide" evidence="2">
    <location>
        <begin position="1"/>
        <end position="18"/>
    </location>
</feature>
<proteinExistence type="predicted"/>
<accession>A0A2N5T944</accession>
<reference evidence="3 4" key="1">
    <citation type="submission" date="2017-11" db="EMBL/GenBank/DDBJ databases">
        <title>De novo assembly and phasing of dikaryotic genomes from two isolates of Puccinia coronata f. sp. avenae, the causal agent of oat crown rust.</title>
        <authorList>
            <person name="Miller M.E."/>
            <person name="Zhang Y."/>
            <person name="Omidvar V."/>
            <person name="Sperschneider J."/>
            <person name="Schwessinger B."/>
            <person name="Raley C."/>
            <person name="Palmer J.M."/>
            <person name="Garnica D."/>
            <person name="Upadhyaya N."/>
            <person name="Rathjen J."/>
            <person name="Taylor J.M."/>
            <person name="Park R.F."/>
            <person name="Dodds P.N."/>
            <person name="Hirsch C.D."/>
            <person name="Kianian S.F."/>
            <person name="Figueroa M."/>
        </authorList>
    </citation>
    <scope>NUCLEOTIDE SEQUENCE [LARGE SCALE GENOMIC DNA]</scope>
    <source>
        <strain evidence="3">12SD80</strain>
    </source>
</reference>
<feature type="compositionally biased region" description="Polar residues" evidence="1">
    <location>
        <begin position="107"/>
        <end position="137"/>
    </location>
</feature>
<comment type="caution">
    <text evidence="3">The sequence shown here is derived from an EMBL/GenBank/DDBJ whole genome shotgun (WGS) entry which is preliminary data.</text>
</comment>
<sequence length="144" mass="15662">MFAVQLLLAVLLFNYAQSLPTNGVEREALNVAGGNHSHCRLKRRAPMIEKLSKIFNKDRQFAIPDAHSKRNKPPVVTLGSGQGTSESEKSFSSILSHHRNSHHGKGSSKQQGNVDQGGSSSQEIENHSGKSTAQSGIRSLFSKK</sequence>
<organism evidence="3 4">
    <name type="scientific">Puccinia coronata f. sp. avenae</name>
    <dbReference type="NCBI Taxonomy" id="200324"/>
    <lineage>
        <taxon>Eukaryota</taxon>
        <taxon>Fungi</taxon>
        <taxon>Dikarya</taxon>
        <taxon>Basidiomycota</taxon>
        <taxon>Pucciniomycotina</taxon>
        <taxon>Pucciniomycetes</taxon>
        <taxon>Pucciniales</taxon>
        <taxon>Pucciniaceae</taxon>
        <taxon>Puccinia</taxon>
    </lineage>
</organism>
<feature type="region of interest" description="Disordered" evidence="1">
    <location>
        <begin position="62"/>
        <end position="144"/>
    </location>
</feature>
<feature type="chain" id="PRO_5014762761" evidence="2">
    <location>
        <begin position="19"/>
        <end position="144"/>
    </location>
</feature>
<feature type="compositionally biased region" description="Basic residues" evidence="1">
    <location>
        <begin position="96"/>
        <end position="106"/>
    </location>
</feature>
<gene>
    <name evidence="3" type="ORF">PCASD_15001</name>
</gene>
<evidence type="ECO:0000313" key="4">
    <source>
        <dbReference type="Proteomes" id="UP000235392"/>
    </source>
</evidence>
<dbReference type="AlphaFoldDB" id="A0A2N5T944"/>